<sequence length="520" mass="59708">MLQINQVTKSMFGNTLFKKATIQINDGQKIALVGDNGSGKSTLLKIIAGIEGVDSGSISISKNQEISYLEQQSIVTTEETVYDYIYNGQEAIKKLAYQLTNLESRLSDPEEKELEKVMDRYGKIQEEFIEKDGYVIEELIKSIATGLKIESLLYRSIAELSGGQQTLAKLARCLLENKEILLLDEPTNHLDVDGLNWLENHLKHSKQTVIIVSHDRFFLDEVAERVLLIDHQKINSYVGNYTKFKELREAELIEQQKNFLIQQKEIKQTEDAIRRFRHWGAISDNEKHFKKAKRLEANLEKMDKVDSPQNPKQIAASQGFKEEKRSGKEVIQLKEVSKSFGDKQIFSNINLTIYRQDHLAILGANGSGKSTLIKSIIGMEEISSGEIKIGNSVEIGYLSQVITYKFEYQTVLDYFKEHVDVFEEDARRILSYFKFFKEDVFKKVSNLSGGEKVRLELACLMNQPVNCLILDEPTNHLDIQTREWLEEQLLSFEGTLIMVSHDRYFIKKLANRSLEIEKMK</sequence>
<feature type="domain" description="ABC transporter" evidence="3">
    <location>
        <begin position="2"/>
        <end position="256"/>
    </location>
</feature>
<dbReference type="InterPro" id="IPR003593">
    <property type="entry name" value="AAA+_ATPase"/>
</dbReference>
<dbReference type="GO" id="GO:0005524">
    <property type="term" value="F:ATP binding"/>
    <property type="evidence" value="ECO:0007669"/>
    <property type="project" value="UniProtKB-KW"/>
</dbReference>
<dbReference type="KEGG" id="vhy:G7082_13580"/>
<dbReference type="InterPro" id="IPR003439">
    <property type="entry name" value="ABC_transporter-like_ATP-bd"/>
</dbReference>
<dbReference type="Gene3D" id="3.40.50.300">
    <property type="entry name" value="P-loop containing nucleotide triphosphate hydrolases"/>
    <property type="match status" value="2"/>
</dbReference>
<protein>
    <submittedName>
        <fullName evidence="4">ABC-F family ATP-binding cassette domain-containing protein</fullName>
    </submittedName>
</protein>
<name>A0A6G8AWL9_9ENTE</name>
<evidence type="ECO:0000256" key="2">
    <source>
        <dbReference type="ARBA" id="ARBA00022840"/>
    </source>
</evidence>
<dbReference type="SUPFAM" id="SSF52540">
    <property type="entry name" value="P-loop containing nucleoside triphosphate hydrolases"/>
    <property type="match status" value="2"/>
</dbReference>
<dbReference type="PANTHER" id="PTHR42855:SF2">
    <property type="entry name" value="DRUG RESISTANCE ABC TRANSPORTER,ATP-BINDING PROTEIN"/>
    <property type="match status" value="1"/>
</dbReference>
<dbReference type="InterPro" id="IPR027417">
    <property type="entry name" value="P-loop_NTPase"/>
</dbReference>
<keyword evidence="1" id="KW-0547">Nucleotide-binding</keyword>
<dbReference type="NCBIfam" id="NF000355">
    <property type="entry name" value="ribo_prot_ABC_F"/>
    <property type="match status" value="1"/>
</dbReference>
<dbReference type="InterPro" id="IPR051309">
    <property type="entry name" value="ABCF_ATPase"/>
</dbReference>
<gene>
    <name evidence="4" type="ORF">G7082_13580</name>
</gene>
<dbReference type="Proteomes" id="UP000501747">
    <property type="component" value="Chromosome"/>
</dbReference>
<dbReference type="Pfam" id="PF12848">
    <property type="entry name" value="ABC_tran_Xtn"/>
    <property type="match status" value="1"/>
</dbReference>
<organism evidence="4 5">
    <name type="scientific">Vagococcus hydrophili</name>
    <dbReference type="NCBI Taxonomy" id="2714947"/>
    <lineage>
        <taxon>Bacteria</taxon>
        <taxon>Bacillati</taxon>
        <taxon>Bacillota</taxon>
        <taxon>Bacilli</taxon>
        <taxon>Lactobacillales</taxon>
        <taxon>Enterococcaceae</taxon>
        <taxon>Vagococcus</taxon>
    </lineage>
</organism>
<evidence type="ECO:0000256" key="1">
    <source>
        <dbReference type="ARBA" id="ARBA00022741"/>
    </source>
</evidence>
<keyword evidence="5" id="KW-1185">Reference proteome</keyword>
<dbReference type="PROSITE" id="PS00211">
    <property type="entry name" value="ABC_TRANSPORTER_1"/>
    <property type="match status" value="2"/>
</dbReference>
<evidence type="ECO:0000313" key="5">
    <source>
        <dbReference type="Proteomes" id="UP000501747"/>
    </source>
</evidence>
<evidence type="ECO:0000313" key="4">
    <source>
        <dbReference type="EMBL" id="QIL49454.1"/>
    </source>
</evidence>
<evidence type="ECO:0000259" key="3">
    <source>
        <dbReference type="PROSITE" id="PS50893"/>
    </source>
</evidence>
<dbReference type="Pfam" id="PF00005">
    <property type="entry name" value="ABC_tran"/>
    <property type="match status" value="2"/>
</dbReference>
<reference evidence="4 5" key="1">
    <citation type="submission" date="2020-03" db="EMBL/GenBank/DDBJ databases">
        <title>Vagococcus sp. nov., isolated from beetles.</title>
        <authorList>
            <person name="Hyun D.-W."/>
            <person name="Bae J.-W."/>
        </authorList>
    </citation>
    <scope>NUCLEOTIDE SEQUENCE [LARGE SCALE GENOMIC DNA]</scope>
    <source>
        <strain evidence="4 5">HDW17B</strain>
    </source>
</reference>
<dbReference type="InterPro" id="IPR032781">
    <property type="entry name" value="ABC_tran_Xtn"/>
</dbReference>
<feature type="domain" description="ABC transporter" evidence="3">
    <location>
        <begin position="331"/>
        <end position="519"/>
    </location>
</feature>
<dbReference type="PROSITE" id="PS50893">
    <property type="entry name" value="ABC_TRANSPORTER_2"/>
    <property type="match status" value="2"/>
</dbReference>
<dbReference type="SMART" id="SM00382">
    <property type="entry name" value="AAA"/>
    <property type="match status" value="2"/>
</dbReference>
<keyword evidence="2 4" id="KW-0067">ATP-binding</keyword>
<dbReference type="AlphaFoldDB" id="A0A6G8AWL9"/>
<dbReference type="CDD" id="cd03221">
    <property type="entry name" value="ABCF_EF-3"/>
    <property type="match status" value="2"/>
</dbReference>
<dbReference type="PANTHER" id="PTHR42855">
    <property type="entry name" value="ABC TRANSPORTER ATP-BINDING SUBUNIT"/>
    <property type="match status" value="1"/>
</dbReference>
<proteinExistence type="predicted"/>
<accession>A0A6G8AWL9</accession>
<dbReference type="RefSeq" id="WP_166035741.1">
    <property type="nucleotide sequence ID" value="NZ_CP049887.1"/>
</dbReference>
<dbReference type="FunFam" id="3.40.50.300:FF:000011">
    <property type="entry name" value="Putative ABC transporter ATP-binding component"/>
    <property type="match status" value="1"/>
</dbReference>
<dbReference type="EMBL" id="CP049887">
    <property type="protein sequence ID" value="QIL49454.1"/>
    <property type="molecule type" value="Genomic_DNA"/>
</dbReference>
<dbReference type="GO" id="GO:0016887">
    <property type="term" value="F:ATP hydrolysis activity"/>
    <property type="evidence" value="ECO:0007669"/>
    <property type="project" value="InterPro"/>
</dbReference>
<dbReference type="InterPro" id="IPR017871">
    <property type="entry name" value="ABC_transporter-like_CS"/>
</dbReference>